<comment type="caution">
    <text evidence="2">The sequence shown here is derived from an EMBL/GenBank/DDBJ whole genome shotgun (WGS) entry which is preliminary data.</text>
</comment>
<dbReference type="Pfam" id="PF03861">
    <property type="entry name" value="ANTAR"/>
    <property type="match status" value="1"/>
</dbReference>
<dbReference type="Gene3D" id="1.10.10.10">
    <property type="entry name" value="Winged helix-like DNA-binding domain superfamily/Winged helix DNA-binding domain"/>
    <property type="match status" value="1"/>
</dbReference>
<evidence type="ECO:0000313" key="3">
    <source>
        <dbReference type="Proteomes" id="UP001501532"/>
    </source>
</evidence>
<dbReference type="PROSITE" id="PS50921">
    <property type="entry name" value="ANTAR"/>
    <property type="match status" value="1"/>
</dbReference>
<dbReference type="InterPro" id="IPR005561">
    <property type="entry name" value="ANTAR"/>
</dbReference>
<dbReference type="EMBL" id="BAAAUF010000063">
    <property type="protein sequence ID" value="GAA3068189.1"/>
    <property type="molecule type" value="Genomic_DNA"/>
</dbReference>
<dbReference type="InterPro" id="IPR036388">
    <property type="entry name" value="WH-like_DNA-bd_sf"/>
</dbReference>
<evidence type="ECO:0000313" key="2">
    <source>
        <dbReference type="EMBL" id="GAA3068189.1"/>
    </source>
</evidence>
<organism evidence="2 3">
    <name type="scientific">Streptomyces glomeratus</name>
    <dbReference type="NCBI Taxonomy" id="284452"/>
    <lineage>
        <taxon>Bacteria</taxon>
        <taxon>Bacillati</taxon>
        <taxon>Actinomycetota</taxon>
        <taxon>Actinomycetes</taxon>
        <taxon>Kitasatosporales</taxon>
        <taxon>Streptomycetaceae</taxon>
        <taxon>Streptomyces</taxon>
    </lineage>
</organism>
<accession>A0ABP6M189</accession>
<dbReference type="Proteomes" id="UP001501532">
    <property type="component" value="Unassembled WGS sequence"/>
</dbReference>
<dbReference type="InterPro" id="IPR024189">
    <property type="entry name" value="ANTAR_transcrpt_antiterm_reg"/>
</dbReference>
<keyword evidence="3" id="KW-1185">Reference proteome</keyword>
<sequence>MESRPVIDMARGVLMAGFRCLPDDAFEILVMVSQHSNIKLRSVAKAVTAAATGRDPMPPELQDHLAAAVEAWRRRA</sequence>
<feature type="domain" description="ANTAR" evidence="1">
    <location>
        <begin position="1"/>
        <end position="48"/>
    </location>
</feature>
<dbReference type="PIRSF" id="PIRSF010636">
    <property type="entry name" value="ANTAR_solo"/>
    <property type="match status" value="1"/>
</dbReference>
<evidence type="ECO:0000259" key="1">
    <source>
        <dbReference type="PROSITE" id="PS50921"/>
    </source>
</evidence>
<proteinExistence type="predicted"/>
<reference evidence="3" key="1">
    <citation type="journal article" date="2019" name="Int. J. Syst. Evol. Microbiol.">
        <title>The Global Catalogue of Microorganisms (GCM) 10K type strain sequencing project: providing services to taxonomists for standard genome sequencing and annotation.</title>
        <authorList>
            <consortium name="The Broad Institute Genomics Platform"/>
            <consortium name="The Broad Institute Genome Sequencing Center for Infectious Disease"/>
            <person name="Wu L."/>
            <person name="Ma J."/>
        </authorList>
    </citation>
    <scope>NUCLEOTIDE SEQUENCE [LARGE SCALE GENOMIC DNA]</scope>
    <source>
        <strain evidence="3">JCM 9091</strain>
    </source>
</reference>
<gene>
    <name evidence="2" type="ORF">GCM10010448_59360</name>
</gene>
<protein>
    <recommendedName>
        <fullName evidence="1">ANTAR domain-containing protein</fullName>
    </recommendedName>
</protein>
<dbReference type="SMART" id="SM01012">
    <property type="entry name" value="ANTAR"/>
    <property type="match status" value="1"/>
</dbReference>
<name>A0ABP6M189_9ACTN</name>